<dbReference type="SUPFAM" id="SSF81383">
    <property type="entry name" value="F-box domain"/>
    <property type="match status" value="1"/>
</dbReference>
<organism evidence="1 2">
    <name type="scientific">Xylaria bambusicola</name>
    <dbReference type="NCBI Taxonomy" id="326684"/>
    <lineage>
        <taxon>Eukaryota</taxon>
        <taxon>Fungi</taxon>
        <taxon>Dikarya</taxon>
        <taxon>Ascomycota</taxon>
        <taxon>Pezizomycotina</taxon>
        <taxon>Sordariomycetes</taxon>
        <taxon>Xylariomycetidae</taxon>
        <taxon>Xylariales</taxon>
        <taxon>Xylariaceae</taxon>
        <taxon>Xylaria</taxon>
    </lineage>
</organism>
<reference evidence="1 2" key="1">
    <citation type="submission" date="2023-10" db="EMBL/GenBank/DDBJ databases">
        <title>Draft genome sequence of Xylaria bambusicola isolate GMP-LS, the root and basal stem rot pathogen of sugarcane in Indonesia.</title>
        <authorList>
            <person name="Selvaraj P."/>
            <person name="Muralishankar V."/>
            <person name="Muruganantham S."/>
            <person name="Sp S."/>
            <person name="Haryani S."/>
            <person name="Lau K.J.X."/>
            <person name="Naqvi N.I."/>
        </authorList>
    </citation>
    <scope>NUCLEOTIDE SEQUENCE [LARGE SCALE GENOMIC DNA]</scope>
    <source>
        <strain evidence="1">GMP-LS</strain>
    </source>
</reference>
<evidence type="ECO:0000313" key="1">
    <source>
        <dbReference type="EMBL" id="KAK5625167.1"/>
    </source>
</evidence>
<dbReference type="AlphaFoldDB" id="A0AAN7UD00"/>
<evidence type="ECO:0000313" key="2">
    <source>
        <dbReference type="Proteomes" id="UP001305414"/>
    </source>
</evidence>
<evidence type="ECO:0008006" key="3">
    <source>
        <dbReference type="Google" id="ProtNLM"/>
    </source>
</evidence>
<protein>
    <recommendedName>
        <fullName evidence="3">F-box domain-containing protein</fullName>
    </recommendedName>
</protein>
<name>A0AAN7UD00_9PEZI</name>
<gene>
    <name evidence="1" type="ORF">RRF57_000883</name>
</gene>
<keyword evidence="2" id="KW-1185">Reference proteome</keyword>
<dbReference type="Proteomes" id="UP001305414">
    <property type="component" value="Unassembled WGS sequence"/>
</dbReference>
<comment type="caution">
    <text evidence="1">The sequence shown here is derived from an EMBL/GenBank/DDBJ whole genome shotgun (WGS) entry which is preliminary data.</text>
</comment>
<sequence>MFRMKMKALLAKFHQSAGSRIPGQECDARDIFAGLPFELHVLIIAYLEPKDIDAALNASRVLRLIWLSDEIWPALADRWFPGLAQQIRLADVDGLVRSELFRQSLHRLCKRNAGKFNAAMHYGFGLASDEFFHLSKDVSVNEGGVHSYDSVENLEVDDAQRFSRFLAYRDGRVAWFPEGYSMPYLAVVDDLRTRTRKVYLFPNYGESIRGYKTAMSTKLFMMGHDTTLHVWHLELNCMESIELPENFQRCITEGERVLVVCQSSDLYLWTFGGKIQRIDSKYMRGFQHLLSRPNHMRSLAFIVAIRASIKQLLTYISVNKISCYPREFVVLGGPPVWTPRIWLSSQQGLHLRNSQLLIDFILSPAISSVFFVITLALDESGKLTVYEVSDGEIAATYIMKERIYSDPRTSERGLLRWEKLNSYGGYCLVQVIQEPLIAVDAAGEGACPCGRKSRQLVSLCFNIYTKMFTILRHHLSELSPWISHVWNDRLFIMDDQFHRRRPVMALAPCIEADTSRQKANSVIMYTTMHENTPLVYRRRQVSFDAGEMGEKLNIELELDVLQEFSPRPTWKEAFIPFPSEINPGRLVGDDDFFIFVNSPSYTLLSFGEGFPAKQPFANGTKHWWRKSRVKDGTK</sequence>
<proteinExistence type="predicted"/>
<dbReference type="EMBL" id="JAWHQM010000002">
    <property type="protein sequence ID" value="KAK5625167.1"/>
    <property type="molecule type" value="Genomic_DNA"/>
</dbReference>
<dbReference type="InterPro" id="IPR036047">
    <property type="entry name" value="F-box-like_dom_sf"/>
</dbReference>
<accession>A0AAN7UD00</accession>